<evidence type="ECO:0000313" key="2">
    <source>
        <dbReference type="EMBL" id="MBM3331711.1"/>
    </source>
</evidence>
<feature type="domain" description="Methyltransferase type 11" evidence="1">
    <location>
        <begin position="316"/>
        <end position="413"/>
    </location>
</feature>
<dbReference type="Proteomes" id="UP000779900">
    <property type="component" value="Unassembled WGS sequence"/>
</dbReference>
<keyword evidence="2" id="KW-0489">Methyltransferase</keyword>
<dbReference type="InterPro" id="IPR002591">
    <property type="entry name" value="Phosphodiest/P_Trfase"/>
</dbReference>
<dbReference type="PANTHER" id="PTHR43861">
    <property type="entry name" value="TRANS-ACONITATE 2-METHYLTRANSFERASE-RELATED"/>
    <property type="match status" value="1"/>
</dbReference>
<name>A0A937XGN7_UNCW3</name>
<sequence length="523" mass="58394">MDIRSVTPTLCRLLGIDPPAACKAPPIESVLDAWSLRLEAAPLDRVLIYGADAIGRVFLDNHLDLKKRLVAASDVQVELRAMIPPKTPVCFASVFTGAPPEVHGIRKYERPVITCDTLFDALARAGKRTAIVAVKDCSMDIIFRNRAIDYYTEADDAAVLDRSLQLLKDDRYDFIVSYNQGYDDELHRTSPDSPEAVAAATRHVETFMRLWQATEEHWATYSRALVLVSDHGSHFDAAKGRGDHCDDIPEDMDVLHFWRLRQAAHPDGSERARQAWDEAAETWEDFVESGKDWYRHGLHGPALMRACGEVKGLRVLDLGCGQGYFTRQLARAGAEACAVDISKQQIANALKHEQAESQGIEYRVSDAAAVAELWPAGSFDLVVACMSLHDMPDPGAALQAARRALKDGGRCVFSASHPVMDAPLRGWERDSAGRKVMYRLGRYFDAGPTVCHWTMSRLNRYWTTPIVRLTIEGWSEAIEQAGFLIRRIYEPRPTLEDVAHAPQLDDCRDFPSFLVFDLVTSKA</sequence>
<dbReference type="GO" id="GO:0032259">
    <property type="term" value="P:methylation"/>
    <property type="evidence" value="ECO:0007669"/>
    <property type="project" value="UniProtKB-KW"/>
</dbReference>
<protein>
    <submittedName>
        <fullName evidence="2">Methyltransferase domain-containing protein</fullName>
    </submittedName>
</protein>
<reference evidence="2" key="1">
    <citation type="submission" date="2019-03" db="EMBL/GenBank/DDBJ databases">
        <title>Lake Tanganyika Metagenome-Assembled Genomes (MAGs).</title>
        <authorList>
            <person name="Tran P."/>
        </authorList>
    </citation>
    <scope>NUCLEOTIDE SEQUENCE</scope>
    <source>
        <strain evidence="2">K_DeepCast_150m_m2_040</strain>
    </source>
</reference>
<gene>
    <name evidence="2" type="ORF">FJY68_07670</name>
</gene>
<dbReference type="EMBL" id="VGIR01000041">
    <property type="protein sequence ID" value="MBM3331711.1"/>
    <property type="molecule type" value="Genomic_DNA"/>
</dbReference>
<dbReference type="CDD" id="cd02440">
    <property type="entry name" value="AdoMet_MTases"/>
    <property type="match status" value="1"/>
</dbReference>
<dbReference type="Pfam" id="PF08241">
    <property type="entry name" value="Methyltransf_11"/>
    <property type="match status" value="1"/>
</dbReference>
<dbReference type="InterPro" id="IPR013216">
    <property type="entry name" value="Methyltransf_11"/>
</dbReference>
<dbReference type="Pfam" id="PF01663">
    <property type="entry name" value="Phosphodiest"/>
    <property type="match status" value="1"/>
</dbReference>
<comment type="caution">
    <text evidence="2">The sequence shown here is derived from an EMBL/GenBank/DDBJ whole genome shotgun (WGS) entry which is preliminary data.</text>
</comment>
<evidence type="ECO:0000313" key="3">
    <source>
        <dbReference type="Proteomes" id="UP000779900"/>
    </source>
</evidence>
<evidence type="ECO:0000259" key="1">
    <source>
        <dbReference type="Pfam" id="PF08241"/>
    </source>
</evidence>
<dbReference type="Gene3D" id="3.40.50.150">
    <property type="entry name" value="Vaccinia Virus protein VP39"/>
    <property type="match status" value="1"/>
</dbReference>
<proteinExistence type="predicted"/>
<accession>A0A937XGN7</accession>
<dbReference type="SUPFAM" id="SSF53649">
    <property type="entry name" value="Alkaline phosphatase-like"/>
    <property type="match status" value="1"/>
</dbReference>
<dbReference type="InterPro" id="IPR017850">
    <property type="entry name" value="Alkaline_phosphatase_core_sf"/>
</dbReference>
<dbReference type="Gene3D" id="3.40.720.10">
    <property type="entry name" value="Alkaline Phosphatase, subunit A"/>
    <property type="match status" value="1"/>
</dbReference>
<dbReference type="AlphaFoldDB" id="A0A937XGN7"/>
<keyword evidence="2" id="KW-0808">Transferase</keyword>
<dbReference type="PANTHER" id="PTHR43861:SF1">
    <property type="entry name" value="TRANS-ACONITATE 2-METHYLTRANSFERASE"/>
    <property type="match status" value="1"/>
</dbReference>
<dbReference type="GO" id="GO:0008757">
    <property type="term" value="F:S-adenosylmethionine-dependent methyltransferase activity"/>
    <property type="evidence" value="ECO:0007669"/>
    <property type="project" value="InterPro"/>
</dbReference>
<organism evidence="2 3">
    <name type="scientific">candidate division WOR-3 bacterium</name>
    <dbReference type="NCBI Taxonomy" id="2052148"/>
    <lineage>
        <taxon>Bacteria</taxon>
        <taxon>Bacteria division WOR-3</taxon>
    </lineage>
</organism>
<dbReference type="SUPFAM" id="SSF53335">
    <property type="entry name" value="S-adenosyl-L-methionine-dependent methyltransferases"/>
    <property type="match status" value="1"/>
</dbReference>
<dbReference type="InterPro" id="IPR029063">
    <property type="entry name" value="SAM-dependent_MTases_sf"/>
</dbReference>